<dbReference type="Proteomes" id="UP000281975">
    <property type="component" value="Unassembled WGS sequence"/>
</dbReference>
<dbReference type="RefSeq" id="WP_121172793.1">
    <property type="nucleotide sequence ID" value="NZ_RBIN01000005.1"/>
</dbReference>
<evidence type="ECO:0000313" key="1">
    <source>
        <dbReference type="EMBL" id="RKR03311.1"/>
    </source>
</evidence>
<evidence type="ECO:0000313" key="2">
    <source>
        <dbReference type="Proteomes" id="UP000281975"/>
    </source>
</evidence>
<proteinExistence type="predicted"/>
<accession>A0A420WW19</accession>
<organism evidence="1 2">
    <name type="scientific">Kushneria sinocarnis</name>
    <dbReference type="NCBI Taxonomy" id="595502"/>
    <lineage>
        <taxon>Bacteria</taxon>
        <taxon>Pseudomonadati</taxon>
        <taxon>Pseudomonadota</taxon>
        <taxon>Gammaproteobacteria</taxon>
        <taxon>Oceanospirillales</taxon>
        <taxon>Halomonadaceae</taxon>
        <taxon>Kushneria</taxon>
    </lineage>
</organism>
<dbReference type="OrthoDB" id="9959077at2"/>
<reference evidence="1 2" key="1">
    <citation type="submission" date="2018-10" db="EMBL/GenBank/DDBJ databases">
        <title>Genomic Encyclopedia of Type Strains, Phase IV (KMG-IV): sequencing the most valuable type-strain genomes for metagenomic binning, comparative biology and taxonomic classification.</title>
        <authorList>
            <person name="Goeker M."/>
        </authorList>
    </citation>
    <scope>NUCLEOTIDE SEQUENCE [LARGE SCALE GENOMIC DNA]</scope>
    <source>
        <strain evidence="1 2">DSM 23229</strain>
    </source>
</reference>
<dbReference type="AlphaFoldDB" id="A0A420WW19"/>
<dbReference type="EMBL" id="RBIN01000005">
    <property type="protein sequence ID" value="RKR03311.1"/>
    <property type="molecule type" value="Genomic_DNA"/>
</dbReference>
<name>A0A420WW19_9GAMM</name>
<keyword evidence="2" id="KW-1185">Reference proteome</keyword>
<sequence length="150" mass="16677">MSLATFMPRLSRYTATLLSSFTDASAERPQRAPAPRRSEALRYHAVRSGGRCLCLAEFSGAAATPVSLALRDDLLEDTANARDAERFAVTWLAHYFNDDEQARRHAPYLARALATRLGAGGFVTLYTSELSRLTSLERHADQPRWVAYSL</sequence>
<protein>
    <submittedName>
        <fullName evidence="1">Uncharacterized protein</fullName>
    </submittedName>
</protein>
<gene>
    <name evidence="1" type="ORF">C7446_1832</name>
</gene>
<comment type="caution">
    <text evidence="1">The sequence shown here is derived from an EMBL/GenBank/DDBJ whole genome shotgun (WGS) entry which is preliminary data.</text>
</comment>